<accession>A0ABY9D2E8</accession>
<dbReference type="Proteomes" id="UP001227230">
    <property type="component" value="Chromosome 13"/>
</dbReference>
<proteinExistence type="predicted"/>
<dbReference type="EMBL" id="CP126660">
    <property type="protein sequence ID" value="WKA01780.1"/>
    <property type="molecule type" value="Genomic_DNA"/>
</dbReference>
<gene>
    <name evidence="1" type="ORF">VitviT2T_020043</name>
</gene>
<protein>
    <submittedName>
        <fullName evidence="1">Uncharacterized protein</fullName>
    </submittedName>
</protein>
<sequence length="115" mass="12989">MHVANCKCRTSLLLNTESSGLSWCVGLELLPQDRPTSSNVLKCGDHKLLKIWALYQMKIVRWARTVAHPLNHIMLAELGLMHDHTSLEYLKIQHCPSPNTSLKPSLRHHLSSSSI</sequence>
<evidence type="ECO:0000313" key="1">
    <source>
        <dbReference type="EMBL" id="WKA01780.1"/>
    </source>
</evidence>
<keyword evidence="2" id="KW-1185">Reference proteome</keyword>
<evidence type="ECO:0000313" key="2">
    <source>
        <dbReference type="Proteomes" id="UP001227230"/>
    </source>
</evidence>
<organism evidence="1 2">
    <name type="scientific">Vitis vinifera</name>
    <name type="common">Grape</name>
    <dbReference type="NCBI Taxonomy" id="29760"/>
    <lineage>
        <taxon>Eukaryota</taxon>
        <taxon>Viridiplantae</taxon>
        <taxon>Streptophyta</taxon>
        <taxon>Embryophyta</taxon>
        <taxon>Tracheophyta</taxon>
        <taxon>Spermatophyta</taxon>
        <taxon>Magnoliopsida</taxon>
        <taxon>eudicotyledons</taxon>
        <taxon>Gunneridae</taxon>
        <taxon>Pentapetalae</taxon>
        <taxon>rosids</taxon>
        <taxon>Vitales</taxon>
        <taxon>Vitaceae</taxon>
        <taxon>Viteae</taxon>
        <taxon>Vitis</taxon>
    </lineage>
</organism>
<name>A0ABY9D2E8_VITVI</name>
<reference evidence="1 2" key="1">
    <citation type="journal article" date="2023" name="Hortic Res">
        <title>The complete reference genome for grapevine (Vitis vinifera L.) genetics and breeding.</title>
        <authorList>
            <person name="Shi X."/>
            <person name="Cao S."/>
            <person name="Wang X."/>
            <person name="Huang S."/>
            <person name="Wang Y."/>
            <person name="Liu Z."/>
            <person name="Liu W."/>
            <person name="Leng X."/>
            <person name="Peng Y."/>
            <person name="Wang N."/>
            <person name="Wang Y."/>
            <person name="Ma Z."/>
            <person name="Xu X."/>
            <person name="Zhang F."/>
            <person name="Xue H."/>
            <person name="Zhong H."/>
            <person name="Wang Y."/>
            <person name="Zhang K."/>
            <person name="Velt A."/>
            <person name="Avia K."/>
            <person name="Holtgrawe D."/>
            <person name="Grimplet J."/>
            <person name="Matus J.T."/>
            <person name="Ware D."/>
            <person name="Wu X."/>
            <person name="Wang H."/>
            <person name="Liu C."/>
            <person name="Fang Y."/>
            <person name="Rustenholz C."/>
            <person name="Cheng Z."/>
            <person name="Xiao H."/>
            <person name="Zhou Y."/>
        </authorList>
    </citation>
    <scope>NUCLEOTIDE SEQUENCE [LARGE SCALE GENOMIC DNA]</scope>
    <source>
        <strain evidence="2">cv. Pinot noir / PN40024</strain>
        <tissue evidence="1">Leaf</tissue>
    </source>
</reference>